<dbReference type="GeneID" id="5410745"/>
<evidence type="ECO:0000313" key="1">
    <source>
        <dbReference type="EMBL" id="ABS55946.1"/>
    </source>
</evidence>
<proteinExistence type="predicted"/>
<dbReference type="HOGENOM" id="CLU_1574949_0_0_2"/>
<evidence type="ECO:0000313" key="2">
    <source>
        <dbReference type="Proteomes" id="UP000002408"/>
    </source>
</evidence>
<keyword evidence="2" id="KW-1185">Reference proteome</keyword>
<gene>
    <name evidence="1" type="ordered locus">Mboo_1428</name>
</gene>
<protein>
    <submittedName>
        <fullName evidence="1">Uncharacterized protein</fullName>
    </submittedName>
</protein>
<accession>A7I885</accession>
<dbReference type="eggNOG" id="arCOG05301">
    <property type="taxonomic scope" value="Archaea"/>
</dbReference>
<dbReference type="KEGG" id="mbn:Mboo_1428"/>
<dbReference type="RefSeq" id="WP_012106979.1">
    <property type="nucleotide sequence ID" value="NC_009712.1"/>
</dbReference>
<dbReference type="AlphaFoldDB" id="A7I885"/>
<reference evidence="2" key="1">
    <citation type="journal article" date="2015" name="Microbiology">
        <title>Genome of Methanoregula boonei 6A8 reveals adaptations to oligotrophic peatland environments.</title>
        <authorList>
            <person name="Braeuer S."/>
            <person name="Cadillo-Quiroz H."/>
            <person name="Kyrpides N."/>
            <person name="Woyke T."/>
            <person name="Goodwin L."/>
            <person name="Detter C."/>
            <person name="Podell S."/>
            <person name="Yavitt J.B."/>
            <person name="Zinder S.H."/>
        </authorList>
    </citation>
    <scope>NUCLEOTIDE SEQUENCE [LARGE SCALE GENOMIC DNA]</scope>
    <source>
        <strain evidence="2">DSM 21154 / JCM 14090 / 6A8</strain>
    </source>
</reference>
<sequence length="180" mass="21580">MDENRWTRVIDNREYLNVLEHLYSKTITLWDVRKFHPVLYFYFVDSLAHIDYTLGILTFRSHKFAKNFTAHEYMRWRVDEEKKGDRAKFPGFVNWLKTAHPEKFSSLPSLWQMIYDTEDLADYRSFKIVLDPDSHSETPANIFFIMIDEFFSPDFLNSIYAEGSLTVLFEKYRYITGSPD</sequence>
<organism evidence="1 2">
    <name type="scientific">Methanoregula boonei (strain DSM 21154 / JCM 14090 / 6A8)</name>
    <dbReference type="NCBI Taxonomy" id="456442"/>
    <lineage>
        <taxon>Archaea</taxon>
        <taxon>Methanobacteriati</taxon>
        <taxon>Methanobacteriota</taxon>
        <taxon>Stenosarchaea group</taxon>
        <taxon>Methanomicrobia</taxon>
        <taxon>Methanomicrobiales</taxon>
        <taxon>Methanoregulaceae</taxon>
        <taxon>Methanoregula</taxon>
    </lineage>
</organism>
<dbReference type="EMBL" id="CP000780">
    <property type="protein sequence ID" value="ABS55946.1"/>
    <property type="molecule type" value="Genomic_DNA"/>
</dbReference>
<name>A7I885_METB6</name>
<dbReference type="Proteomes" id="UP000002408">
    <property type="component" value="Chromosome"/>
</dbReference>